<dbReference type="Pfam" id="PF19383">
    <property type="entry name" value="DUF5958"/>
    <property type="match status" value="1"/>
</dbReference>
<evidence type="ECO:0000313" key="1">
    <source>
        <dbReference type="EMBL" id="MFF0004545.1"/>
    </source>
</evidence>
<protein>
    <submittedName>
        <fullName evidence="1">DUF5958 family protein</fullName>
    </submittedName>
</protein>
<organism evidence="1 2">
    <name type="scientific">Streptomyces tibetensis</name>
    <dbReference type="NCBI Taxonomy" id="2382123"/>
    <lineage>
        <taxon>Bacteria</taxon>
        <taxon>Bacillati</taxon>
        <taxon>Actinomycetota</taxon>
        <taxon>Actinomycetes</taxon>
        <taxon>Kitasatosporales</taxon>
        <taxon>Streptomycetaceae</taxon>
        <taxon>Streptomyces</taxon>
    </lineage>
</organism>
<reference evidence="1 2" key="1">
    <citation type="submission" date="2024-10" db="EMBL/GenBank/DDBJ databases">
        <title>The Natural Products Discovery Center: Release of the First 8490 Sequenced Strains for Exploring Actinobacteria Biosynthetic Diversity.</title>
        <authorList>
            <person name="Kalkreuter E."/>
            <person name="Kautsar S.A."/>
            <person name="Yang D."/>
            <person name="Bader C.D."/>
            <person name="Teijaro C.N."/>
            <person name="Fluegel L."/>
            <person name="Davis C.M."/>
            <person name="Simpson J.R."/>
            <person name="Lauterbach L."/>
            <person name="Steele A.D."/>
            <person name="Gui C."/>
            <person name="Meng S."/>
            <person name="Li G."/>
            <person name="Viehrig K."/>
            <person name="Ye F."/>
            <person name="Su P."/>
            <person name="Kiefer A.F."/>
            <person name="Nichols A."/>
            <person name="Cepeda A.J."/>
            <person name="Yan W."/>
            <person name="Fan B."/>
            <person name="Jiang Y."/>
            <person name="Adhikari A."/>
            <person name="Zheng C.-J."/>
            <person name="Schuster L."/>
            <person name="Cowan T.M."/>
            <person name="Smanski M.J."/>
            <person name="Chevrette M.G."/>
            <person name="De Carvalho L.P.S."/>
            <person name="Shen B."/>
        </authorList>
    </citation>
    <scope>NUCLEOTIDE SEQUENCE [LARGE SCALE GENOMIC DNA]</scope>
    <source>
        <strain evidence="1 2">NPDC005497</strain>
    </source>
</reference>
<dbReference type="EMBL" id="JBIAJP010000003">
    <property type="protein sequence ID" value="MFF0004545.1"/>
    <property type="molecule type" value="Genomic_DNA"/>
</dbReference>
<evidence type="ECO:0000313" key="2">
    <source>
        <dbReference type="Proteomes" id="UP001601422"/>
    </source>
</evidence>
<comment type="caution">
    <text evidence="1">The sequence shown here is derived from an EMBL/GenBank/DDBJ whole genome shotgun (WGS) entry which is preliminary data.</text>
</comment>
<dbReference type="RefSeq" id="WP_389828216.1">
    <property type="nucleotide sequence ID" value="NZ_JBIAJP010000003.1"/>
</dbReference>
<keyword evidence="2" id="KW-1185">Reference proteome</keyword>
<sequence length="50" mass="5709">MPPALFRLLVCLLGVADKHRGERFRAATCTHAWHQPVRNQPGGFGLNRRR</sequence>
<gene>
    <name evidence="1" type="ORF">ACFYQT_14050</name>
</gene>
<dbReference type="Proteomes" id="UP001601422">
    <property type="component" value="Unassembled WGS sequence"/>
</dbReference>
<dbReference type="InterPro" id="IPR046002">
    <property type="entry name" value="DUF5958"/>
</dbReference>
<accession>A0ABW6MUA8</accession>
<name>A0ABW6MUA8_9ACTN</name>
<proteinExistence type="predicted"/>